<evidence type="ECO:0000313" key="2">
    <source>
        <dbReference type="EMBL" id="PWY92339.1"/>
    </source>
</evidence>
<protein>
    <submittedName>
        <fullName evidence="2">Uncharacterized protein</fullName>
    </submittedName>
</protein>
<dbReference type="AlphaFoldDB" id="A0A317X0Z6"/>
<evidence type="ECO:0000256" key="1">
    <source>
        <dbReference type="SAM" id="MobiDB-lite"/>
    </source>
</evidence>
<reference evidence="2 3" key="1">
    <citation type="submission" date="2016-12" db="EMBL/GenBank/DDBJ databases">
        <title>The genomes of Aspergillus section Nigri reveals drivers in fungal speciation.</title>
        <authorList>
            <consortium name="DOE Joint Genome Institute"/>
            <person name="Vesth T.C."/>
            <person name="Nybo J."/>
            <person name="Theobald S."/>
            <person name="Brandl J."/>
            <person name="Frisvad J.C."/>
            <person name="Nielsen K.F."/>
            <person name="Lyhne E.K."/>
            <person name="Kogle M.E."/>
            <person name="Kuo A."/>
            <person name="Riley R."/>
            <person name="Clum A."/>
            <person name="Nolan M."/>
            <person name="Lipzen A."/>
            <person name="Salamov A."/>
            <person name="Henrissat B."/>
            <person name="Wiebenga A."/>
            <person name="De Vries R.P."/>
            <person name="Grigoriev I.V."/>
            <person name="Mortensen U.H."/>
            <person name="Andersen M.R."/>
            <person name="Baker S.E."/>
        </authorList>
    </citation>
    <scope>NUCLEOTIDE SEQUENCE [LARGE SCALE GENOMIC DNA]</scope>
    <source>
        <strain evidence="2 3">CBS 117.55</strain>
    </source>
</reference>
<sequence>MASASPHRYFAEPAAPLLAHSLVSHAGETLQSGQDPRPHGTKAWNLKDDIKTGFRDSNDGVFQTGIVIGFSKLRSTDKDSHEDVDVGQVSFIIHPLTSPLFTPQRLLSSLLTTTSTNTSTSKTPLTRPQAIFLLDSVHLYPITDLPGATAAISQISQALALSLTSPTNPSNPSNPPNPNVNPHSNPHKTLLLLTGLDTLTESSIRSSNALRGAALLSALLRTLTQLSRSHADWLSVLVVNGTSAVGAYSPSSSGGGDGSASASARMGGGDGGIQSAFRAGALFPSLLLRTLDGGWIGIWLLGGSWGEGEGEAEGDG</sequence>
<accession>A0A317X0Z6</accession>
<gene>
    <name evidence="2" type="ORF">BO70DRAFT_391753</name>
</gene>
<dbReference type="EMBL" id="MSFL01000001">
    <property type="protein sequence ID" value="PWY92339.1"/>
    <property type="molecule type" value="Genomic_DNA"/>
</dbReference>
<feature type="region of interest" description="Disordered" evidence="1">
    <location>
        <begin position="163"/>
        <end position="187"/>
    </location>
</feature>
<proteinExistence type="predicted"/>
<comment type="caution">
    <text evidence="2">The sequence shown here is derived from an EMBL/GenBank/DDBJ whole genome shotgun (WGS) entry which is preliminary data.</text>
</comment>
<feature type="region of interest" description="Disordered" evidence="1">
    <location>
        <begin position="248"/>
        <end position="267"/>
    </location>
</feature>
<dbReference type="OrthoDB" id="4344093at2759"/>
<organism evidence="2 3">
    <name type="scientific">Aspergillus heteromorphus CBS 117.55</name>
    <dbReference type="NCBI Taxonomy" id="1448321"/>
    <lineage>
        <taxon>Eukaryota</taxon>
        <taxon>Fungi</taxon>
        <taxon>Dikarya</taxon>
        <taxon>Ascomycota</taxon>
        <taxon>Pezizomycotina</taxon>
        <taxon>Eurotiomycetes</taxon>
        <taxon>Eurotiomycetidae</taxon>
        <taxon>Eurotiales</taxon>
        <taxon>Aspergillaceae</taxon>
        <taxon>Aspergillus</taxon>
        <taxon>Aspergillus subgen. Circumdati</taxon>
    </lineage>
</organism>
<dbReference type="RefSeq" id="XP_025404078.1">
    <property type="nucleotide sequence ID" value="XM_025546236.1"/>
</dbReference>
<name>A0A317X0Z6_9EURO</name>
<dbReference type="STRING" id="1448321.A0A317X0Z6"/>
<evidence type="ECO:0000313" key="3">
    <source>
        <dbReference type="Proteomes" id="UP000247233"/>
    </source>
</evidence>
<dbReference type="VEuPathDB" id="FungiDB:BO70DRAFT_391753"/>
<dbReference type="GeneID" id="37068473"/>
<keyword evidence="3" id="KW-1185">Reference proteome</keyword>
<dbReference type="Proteomes" id="UP000247233">
    <property type="component" value="Unassembled WGS sequence"/>
</dbReference>